<dbReference type="EMBL" id="MSFO01000007">
    <property type="protein sequence ID" value="PLB45406.1"/>
    <property type="molecule type" value="Genomic_DNA"/>
</dbReference>
<accession>A0A2I2FXU3</accession>
<dbReference type="Proteomes" id="UP000234275">
    <property type="component" value="Unassembled WGS sequence"/>
</dbReference>
<evidence type="ECO:0000313" key="2">
    <source>
        <dbReference type="Proteomes" id="UP000234275"/>
    </source>
</evidence>
<comment type="caution">
    <text evidence="1">The sequence shown here is derived from an EMBL/GenBank/DDBJ whole genome shotgun (WGS) entry which is preliminary data.</text>
</comment>
<evidence type="ECO:0000313" key="1">
    <source>
        <dbReference type="EMBL" id="PLB45406.1"/>
    </source>
</evidence>
<keyword evidence="2" id="KW-1185">Reference proteome</keyword>
<dbReference type="SUPFAM" id="SSF48403">
    <property type="entry name" value="Ankyrin repeat"/>
    <property type="match status" value="1"/>
</dbReference>
<dbReference type="InterPro" id="IPR036770">
    <property type="entry name" value="Ankyrin_rpt-contain_sf"/>
</dbReference>
<dbReference type="OrthoDB" id="20872at2759"/>
<organism evidence="1 2">
    <name type="scientific">Aspergillus steynii IBT 23096</name>
    <dbReference type="NCBI Taxonomy" id="1392250"/>
    <lineage>
        <taxon>Eukaryota</taxon>
        <taxon>Fungi</taxon>
        <taxon>Dikarya</taxon>
        <taxon>Ascomycota</taxon>
        <taxon>Pezizomycotina</taxon>
        <taxon>Eurotiomycetes</taxon>
        <taxon>Eurotiomycetidae</taxon>
        <taxon>Eurotiales</taxon>
        <taxon>Aspergillaceae</taxon>
        <taxon>Aspergillus</taxon>
        <taxon>Aspergillus subgen. Circumdati</taxon>
    </lineage>
</organism>
<reference evidence="1 2" key="1">
    <citation type="submission" date="2016-12" db="EMBL/GenBank/DDBJ databases">
        <title>The genomes of Aspergillus section Nigri reveals drivers in fungal speciation.</title>
        <authorList>
            <consortium name="DOE Joint Genome Institute"/>
            <person name="Vesth T.C."/>
            <person name="Nybo J."/>
            <person name="Theobald S."/>
            <person name="Brandl J."/>
            <person name="Frisvad J.C."/>
            <person name="Nielsen K.F."/>
            <person name="Lyhne E.K."/>
            <person name="Kogle M.E."/>
            <person name="Kuo A."/>
            <person name="Riley R."/>
            <person name="Clum A."/>
            <person name="Nolan M."/>
            <person name="Lipzen A."/>
            <person name="Salamov A."/>
            <person name="Henrissat B."/>
            <person name="Wiebenga A."/>
            <person name="De Vries R.P."/>
            <person name="Grigoriev I.V."/>
            <person name="Mortensen U.H."/>
            <person name="Andersen M.R."/>
            <person name="Baker S.E."/>
        </authorList>
    </citation>
    <scope>NUCLEOTIDE SEQUENCE [LARGE SCALE GENOMIC DNA]</scope>
    <source>
        <strain evidence="1 2">IBT 23096</strain>
    </source>
</reference>
<sequence>MVPLDDPLKNFTVALHFACLQNDADQVTQLMRMGARRDALSESGASALEVADQLNRVEVVKRLMADVDVEKMGLLELLYAIRRGQSTVVHALMEMGVKEQLQDIVVFRGVFLMACAFSNTLVVNALIRHGRPLNVAAFEEILVYIARLANNHAIAELIREISGEQRRRFFRTTMVSHSPSF</sequence>
<dbReference type="STRING" id="1392250.A0A2I2FXU3"/>
<dbReference type="Pfam" id="PF12796">
    <property type="entry name" value="Ank_2"/>
    <property type="match status" value="1"/>
</dbReference>
<dbReference type="Gene3D" id="1.25.40.20">
    <property type="entry name" value="Ankyrin repeat-containing domain"/>
    <property type="match status" value="1"/>
</dbReference>
<dbReference type="AlphaFoldDB" id="A0A2I2FXU3"/>
<gene>
    <name evidence="1" type="ORF">P170DRAFT_364014</name>
</gene>
<evidence type="ECO:0008006" key="3">
    <source>
        <dbReference type="Google" id="ProtNLM"/>
    </source>
</evidence>
<dbReference type="InterPro" id="IPR002110">
    <property type="entry name" value="Ankyrin_rpt"/>
</dbReference>
<dbReference type="VEuPathDB" id="FungiDB:P170DRAFT_364014"/>
<protein>
    <recommendedName>
        <fullName evidence="3">Ankyrin</fullName>
    </recommendedName>
</protein>
<proteinExistence type="predicted"/>
<name>A0A2I2FXU3_9EURO</name>
<dbReference type="GeneID" id="36552322"/>
<dbReference type="RefSeq" id="XP_024700708.1">
    <property type="nucleotide sequence ID" value="XM_024844622.1"/>
</dbReference>